<dbReference type="WBParaSite" id="Hba_08673">
    <property type="protein sequence ID" value="Hba_08673"/>
    <property type="gene ID" value="Hba_08673"/>
</dbReference>
<evidence type="ECO:0000313" key="3">
    <source>
        <dbReference type="WBParaSite" id="Hba_08673"/>
    </source>
</evidence>
<protein>
    <submittedName>
        <fullName evidence="3">Uncharacterized protein</fullName>
    </submittedName>
</protein>
<keyword evidence="2" id="KW-1185">Reference proteome</keyword>
<keyword evidence="1" id="KW-0812">Transmembrane</keyword>
<evidence type="ECO:0000313" key="2">
    <source>
        <dbReference type="Proteomes" id="UP000095283"/>
    </source>
</evidence>
<sequence length="92" mass="11020">MVWRNEANSRDRQQIKWDQNTLRSALEENNVKEVGDLILLDMDFIHSELFRQNGVFDELTVVFHFRRGHHKVLFLFFVPSVLFMIISIKVED</sequence>
<feature type="transmembrane region" description="Helical" evidence="1">
    <location>
        <begin position="72"/>
        <end position="90"/>
    </location>
</feature>
<evidence type="ECO:0000256" key="1">
    <source>
        <dbReference type="SAM" id="Phobius"/>
    </source>
</evidence>
<keyword evidence="1" id="KW-0472">Membrane</keyword>
<dbReference type="Proteomes" id="UP000095283">
    <property type="component" value="Unplaced"/>
</dbReference>
<reference evidence="3" key="1">
    <citation type="submission" date="2016-11" db="UniProtKB">
        <authorList>
            <consortium name="WormBaseParasite"/>
        </authorList>
    </citation>
    <scope>IDENTIFICATION</scope>
</reference>
<name>A0A1I7WU66_HETBA</name>
<proteinExistence type="predicted"/>
<dbReference type="AlphaFoldDB" id="A0A1I7WU66"/>
<accession>A0A1I7WU66</accession>
<keyword evidence="1" id="KW-1133">Transmembrane helix</keyword>
<organism evidence="2 3">
    <name type="scientific">Heterorhabditis bacteriophora</name>
    <name type="common">Entomopathogenic nematode worm</name>
    <dbReference type="NCBI Taxonomy" id="37862"/>
    <lineage>
        <taxon>Eukaryota</taxon>
        <taxon>Metazoa</taxon>
        <taxon>Ecdysozoa</taxon>
        <taxon>Nematoda</taxon>
        <taxon>Chromadorea</taxon>
        <taxon>Rhabditida</taxon>
        <taxon>Rhabditina</taxon>
        <taxon>Rhabditomorpha</taxon>
        <taxon>Strongyloidea</taxon>
        <taxon>Heterorhabditidae</taxon>
        <taxon>Heterorhabditis</taxon>
    </lineage>
</organism>